<sequence>MRGADRKRAEVLRMMLDPVRPDVPADIVRRATERGARLLRRRRAARRVIWTLLIVALIMFGVWASAAHPWSVPPTETTPPLEDW</sequence>
<dbReference type="STRING" id="1440053.GCA_000718095_06859"/>
<evidence type="ECO:0000256" key="1">
    <source>
        <dbReference type="SAM" id="Phobius"/>
    </source>
</evidence>
<comment type="caution">
    <text evidence="2">The sequence shown here is derived from an EMBL/GenBank/DDBJ whole genome shotgun (WGS) entry which is preliminary data.</text>
</comment>
<name>A0A2T7T9E7_9ACTN</name>
<dbReference type="OrthoDB" id="4322904at2"/>
<keyword evidence="3" id="KW-1185">Reference proteome</keyword>
<dbReference type="EMBL" id="AZSP01000130">
    <property type="protein sequence ID" value="PVE11725.1"/>
    <property type="molecule type" value="Genomic_DNA"/>
</dbReference>
<proteinExistence type="predicted"/>
<protein>
    <recommendedName>
        <fullName evidence="4">DUF3040 domain-containing protein</fullName>
    </recommendedName>
</protein>
<evidence type="ECO:0008006" key="4">
    <source>
        <dbReference type="Google" id="ProtNLM"/>
    </source>
</evidence>
<evidence type="ECO:0000313" key="3">
    <source>
        <dbReference type="Proteomes" id="UP000245992"/>
    </source>
</evidence>
<reference evidence="2 3" key="1">
    <citation type="submission" date="2013-12" db="EMBL/GenBank/DDBJ databases">
        <title>Annotated genome of Streptomyces scopuliridis.</title>
        <authorList>
            <person name="Olson J.B."/>
        </authorList>
    </citation>
    <scope>NUCLEOTIDE SEQUENCE [LARGE SCALE GENOMIC DNA]</scope>
    <source>
        <strain evidence="2 3">RB72</strain>
    </source>
</reference>
<keyword evidence="1" id="KW-0472">Membrane</keyword>
<accession>A0A2T7T9E7</accession>
<organism evidence="2 3">
    <name type="scientific">Streptomyces scopuliridis RB72</name>
    <dbReference type="NCBI Taxonomy" id="1440053"/>
    <lineage>
        <taxon>Bacteria</taxon>
        <taxon>Bacillati</taxon>
        <taxon>Actinomycetota</taxon>
        <taxon>Actinomycetes</taxon>
        <taxon>Kitasatosporales</taxon>
        <taxon>Streptomycetaceae</taxon>
        <taxon>Streptomyces</taxon>
    </lineage>
</organism>
<evidence type="ECO:0000313" key="2">
    <source>
        <dbReference type="EMBL" id="PVE11725.1"/>
    </source>
</evidence>
<dbReference type="RefSeq" id="WP_030355756.1">
    <property type="nucleotide sequence ID" value="NZ_AZSP01000130.1"/>
</dbReference>
<dbReference type="AlphaFoldDB" id="A0A2T7T9E7"/>
<keyword evidence="1" id="KW-1133">Transmembrane helix</keyword>
<gene>
    <name evidence="2" type="ORF">Y717_22455</name>
</gene>
<dbReference type="Proteomes" id="UP000245992">
    <property type="component" value="Unassembled WGS sequence"/>
</dbReference>
<keyword evidence="1" id="KW-0812">Transmembrane</keyword>
<feature type="transmembrane region" description="Helical" evidence="1">
    <location>
        <begin position="48"/>
        <end position="66"/>
    </location>
</feature>